<feature type="region of interest" description="Disordered" evidence="1">
    <location>
        <begin position="86"/>
        <end position="108"/>
    </location>
</feature>
<dbReference type="PROSITE" id="PS50076">
    <property type="entry name" value="DNAJ_2"/>
    <property type="match status" value="1"/>
</dbReference>
<dbReference type="InterPro" id="IPR001623">
    <property type="entry name" value="DnaJ_domain"/>
</dbReference>
<sequence>MTTDEPVPDPYTVLGVDPAAGPEHIAAAYRRALRDCHPDRYSGTAHPDRDRLARVIAAYRQLRERTAHTGDDEPARQGHRIPVRIHTADTAHNNASPHLRAGPVRRHP</sequence>
<evidence type="ECO:0000313" key="3">
    <source>
        <dbReference type="EMBL" id="TDP96472.1"/>
    </source>
</evidence>
<reference evidence="3 4" key="1">
    <citation type="submission" date="2019-03" db="EMBL/GenBank/DDBJ databases">
        <title>Genomic Encyclopedia of Type Strains, Phase IV (KMG-IV): sequencing the most valuable type-strain genomes for metagenomic binning, comparative biology and taxonomic classification.</title>
        <authorList>
            <person name="Goeker M."/>
        </authorList>
    </citation>
    <scope>NUCLEOTIDE SEQUENCE [LARGE SCALE GENOMIC DNA]</scope>
    <source>
        <strain evidence="3 4">DSM 45361</strain>
    </source>
</reference>
<organism evidence="3 4">
    <name type="scientific">Labedaea rhizosphaerae</name>
    <dbReference type="NCBI Taxonomy" id="598644"/>
    <lineage>
        <taxon>Bacteria</taxon>
        <taxon>Bacillati</taxon>
        <taxon>Actinomycetota</taxon>
        <taxon>Actinomycetes</taxon>
        <taxon>Pseudonocardiales</taxon>
        <taxon>Pseudonocardiaceae</taxon>
        <taxon>Labedaea</taxon>
    </lineage>
</organism>
<dbReference type="AlphaFoldDB" id="A0A4R6S975"/>
<dbReference type="Pfam" id="PF00226">
    <property type="entry name" value="DnaJ"/>
    <property type="match status" value="1"/>
</dbReference>
<dbReference type="SMART" id="SM00271">
    <property type="entry name" value="DnaJ"/>
    <property type="match status" value="1"/>
</dbReference>
<protein>
    <submittedName>
        <fullName evidence="3">DnaJ-like protein</fullName>
    </submittedName>
</protein>
<dbReference type="RefSeq" id="WP_133851818.1">
    <property type="nucleotide sequence ID" value="NZ_SNXZ01000004.1"/>
</dbReference>
<accession>A0A4R6S975</accession>
<dbReference type="EMBL" id="SNXZ01000004">
    <property type="protein sequence ID" value="TDP96472.1"/>
    <property type="molecule type" value="Genomic_DNA"/>
</dbReference>
<evidence type="ECO:0000259" key="2">
    <source>
        <dbReference type="PROSITE" id="PS50076"/>
    </source>
</evidence>
<dbReference type="Proteomes" id="UP000295444">
    <property type="component" value="Unassembled WGS sequence"/>
</dbReference>
<dbReference type="Gene3D" id="1.10.287.110">
    <property type="entry name" value="DnaJ domain"/>
    <property type="match status" value="1"/>
</dbReference>
<dbReference type="SUPFAM" id="SSF46565">
    <property type="entry name" value="Chaperone J-domain"/>
    <property type="match status" value="1"/>
</dbReference>
<gene>
    <name evidence="3" type="ORF">EV186_104460</name>
</gene>
<dbReference type="CDD" id="cd06257">
    <property type="entry name" value="DnaJ"/>
    <property type="match status" value="1"/>
</dbReference>
<proteinExistence type="predicted"/>
<comment type="caution">
    <text evidence="3">The sequence shown here is derived from an EMBL/GenBank/DDBJ whole genome shotgun (WGS) entry which is preliminary data.</text>
</comment>
<feature type="domain" description="J" evidence="2">
    <location>
        <begin position="9"/>
        <end position="75"/>
    </location>
</feature>
<evidence type="ECO:0000313" key="4">
    <source>
        <dbReference type="Proteomes" id="UP000295444"/>
    </source>
</evidence>
<dbReference type="OrthoDB" id="166297at2"/>
<evidence type="ECO:0000256" key="1">
    <source>
        <dbReference type="SAM" id="MobiDB-lite"/>
    </source>
</evidence>
<dbReference type="InterPro" id="IPR036869">
    <property type="entry name" value="J_dom_sf"/>
</dbReference>
<keyword evidence="4" id="KW-1185">Reference proteome</keyword>
<name>A0A4R6S975_LABRH</name>